<protein>
    <recommendedName>
        <fullName evidence="1">Knr4/Smi1-like domain-containing protein</fullName>
    </recommendedName>
</protein>
<organism evidence="2 3">
    <name type="scientific">Bradymonas sediminis</name>
    <dbReference type="NCBI Taxonomy" id="1548548"/>
    <lineage>
        <taxon>Bacteria</taxon>
        <taxon>Deltaproteobacteria</taxon>
        <taxon>Bradymonadales</taxon>
        <taxon>Bradymonadaceae</taxon>
        <taxon>Bradymonas</taxon>
    </lineage>
</organism>
<proteinExistence type="predicted"/>
<sequence>MAMEKRAYFNLDARAAQASPPNPAALDALERALGAPLPADFKALYAATGAIKGLFNGFDLLSAEACATEHANWMAIYEDWTLDDLQSCSSADPGIHPVYYMPRWIPFVDRIGGDYLAIDLGPTEEGTYGQIIAAGRDTDRKRLLAKSLTEFLAKAATYDGSRGHALYGVFGELEQA</sequence>
<dbReference type="InterPro" id="IPR018958">
    <property type="entry name" value="Knr4/Smi1-like_dom"/>
</dbReference>
<evidence type="ECO:0000313" key="2">
    <source>
        <dbReference type="EMBL" id="AWV89352.1"/>
    </source>
</evidence>
<evidence type="ECO:0000313" key="3">
    <source>
        <dbReference type="Proteomes" id="UP000249799"/>
    </source>
</evidence>
<evidence type="ECO:0000259" key="1">
    <source>
        <dbReference type="SMART" id="SM00860"/>
    </source>
</evidence>
<dbReference type="PANTHER" id="PTHR47432:SF1">
    <property type="entry name" value="CELL WALL ASSEMBLY REGULATOR SMI1"/>
    <property type="match status" value="1"/>
</dbReference>
<dbReference type="AlphaFoldDB" id="A0A2Z4FK74"/>
<dbReference type="OrthoDB" id="8410839at2"/>
<dbReference type="SUPFAM" id="SSF160631">
    <property type="entry name" value="SMI1/KNR4-like"/>
    <property type="match status" value="1"/>
</dbReference>
<dbReference type="Proteomes" id="UP000249799">
    <property type="component" value="Chromosome"/>
</dbReference>
<feature type="domain" description="Knr4/Smi1-like" evidence="1">
    <location>
        <begin position="20"/>
        <end position="154"/>
    </location>
</feature>
<dbReference type="Gene3D" id="3.40.1580.10">
    <property type="entry name" value="SMI1/KNR4-like"/>
    <property type="match status" value="1"/>
</dbReference>
<accession>A0A2Z4FK74</accession>
<dbReference type="EMBL" id="CP030032">
    <property type="protein sequence ID" value="AWV89352.1"/>
    <property type="molecule type" value="Genomic_DNA"/>
</dbReference>
<dbReference type="Pfam" id="PF09346">
    <property type="entry name" value="SMI1_KNR4"/>
    <property type="match status" value="1"/>
</dbReference>
<dbReference type="InterPro" id="IPR051873">
    <property type="entry name" value="KNR4/SMI1_regulator"/>
</dbReference>
<dbReference type="PANTHER" id="PTHR47432">
    <property type="entry name" value="CELL WALL ASSEMBLY REGULATOR SMI1"/>
    <property type="match status" value="1"/>
</dbReference>
<keyword evidence="3" id="KW-1185">Reference proteome</keyword>
<gene>
    <name evidence="2" type="ORF">DN745_08390</name>
</gene>
<dbReference type="KEGG" id="bsed:DN745_08390"/>
<name>A0A2Z4FK74_9DELT</name>
<reference evidence="2 3" key="1">
    <citation type="submission" date="2018-06" db="EMBL/GenBank/DDBJ databases">
        <title>Lujinxingia sediminis gen. nov. sp. nov., a new facultative anaerobic member of the class Deltaproteobacteria, and proposal of Lujinxingaceae fam. nov.</title>
        <authorList>
            <person name="Guo L.-Y."/>
            <person name="Li C.-M."/>
            <person name="Wang S."/>
            <person name="Du Z.-J."/>
        </authorList>
    </citation>
    <scope>NUCLEOTIDE SEQUENCE [LARGE SCALE GENOMIC DNA]</scope>
    <source>
        <strain evidence="2 3">FA350</strain>
    </source>
</reference>
<dbReference type="SMART" id="SM00860">
    <property type="entry name" value="SMI1_KNR4"/>
    <property type="match status" value="1"/>
</dbReference>
<dbReference type="InterPro" id="IPR037883">
    <property type="entry name" value="Knr4/Smi1-like_sf"/>
</dbReference>
<dbReference type="RefSeq" id="WP_111333796.1">
    <property type="nucleotide sequence ID" value="NZ_CP030032.1"/>
</dbReference>